<dbReference type="AlphaFoldDB" id="A0A1D2JMM2"/>
<feature type="domain" description="BHLH" evidence="2">
    <location>
        <begin position="165"/>
        <end position="216"/>
    </location>
</feature>
<sequence>MPMPRLPLTPASSGDIAAKEKSSNSPVEMFFCLPPAALPNSSSSSNTSTSKLSVPTRPMSPISPDIQPVKTSTRSSRTSRQRSSTKKRPSAADFILPPPPTRTRKIIQMKPKMQTEQVKPRCNGAGGSEGKAKAENSTSASGGSGAGSKKKQASGATTAAGRKIARKTAHSLIERRRRSKMNEEFTTLKNMIPACGGQEMHKLAILQASIDYMNYLEQCISDLKAANSNDCDVGTETDSTSLSTPSTPCGVSTTKFNRPASVEQDQERFSSLSPSPPPSPSQVPFIYAHSHSHSHTNSTTTSRNIHRTASTTYEYECEYPYQSPGQLSTHYPSTNAHLLPSPALHASLDTSTTPTPSLHPLDRRLQSPQAHRQHQRQHCPSHNHKSSFNTLSTSTVSSAPSSTSANAVMTSVNPSPPLTARYAADVEREGYVDMDMDIDHEHEHEASAALLMLNVDRRAVGAVLRSSPGMTGVGGAGGNGGDGRVGVFGMGDGEGEKGSGVGAGESNTKKLGMSVQDLLCN</sequence>
<feature type="compositionally biased region" description="Low complexity" evidence="1">
    <location>
        <begin position="236"/>
        <end position="247"/>
    </location>
</feature>
<proteinExistence type="predicted"/>
<evidence type="ECO:0000256" key="1">
    <source>
        <dbReference type="SAM" id="MobiDB-lite"/>
    </source>
</evidence>
<dbReference type="VEuPathDB" id="FungiDB:PADG_02819"/>
<feature type="region of interest" description="Disordered" evidence="1">
    <location>
        <begin position="345"/>
        <end position="402"/>
    </location>
</feature>
<comment type="caution">
    <text evidence="3">The sequence shown here is derived from an EMBL/GenBank/DDBJ whole genome shotgun (WGS) entry which is preliminary data.</text>
</comment>
<dbReference type="Gene3D" id="4.10.280.10">
    <property type="entry name" value="Helix-loop-helix DNA-binding domain"/>
    <property type="match status" value="1"/>
</dbReference>
<dbReference type="EMBL" id="LZYO01000022">
    <property type="protein sequence ID" value="ODH43641.1"/>
    <property type="molecule type" value="Genomic_DNA"/>
</dbReference>
<reference evidence="3 4" key="1">
    <citation type="submission" date="2016-06" db="EMBL/GenBank/DDBJ databases">
        <authorList>
            <person name="Kjaerup R.B."/>
            <person name="Dalgaard T.S."/>
            <person name="Juul-Madsen H.R."/>
        </authorList>
    </citation>
    <scope>NUCLEOTIDE SEQUENCE [LARGE SCALE GENOMIC DNA]</scope>
    <source>
        <strain evidence="3 4">Pb300</strain>
    </source>
</reference>
<dbReference type="GO" id="GO:0046983">
    <property type="term" value="F:protein dimerization activity"/>
    <property type="evidence" value="ECO:0007669"/>
    <property type="project" value="InterPro"/>
</dbReference>
<dbReference type="PANTHER" id="PTHR46266">
    <property type="entry name" value="TRANSCRIPTION FACTOR TT8"/>
    <property type="match status" value="1"/>
</dbReference>
<dbReference type="PROSITE" id="PS50888">
    <property type="entry name" value="BHLH"/>
    <property type="match status" value="1"/>
</dbReference>
<evidence type="ECO:0000313" key="3">
    <source>
        <dbReference type="EMBL" id="ODH43641.1"/>
    </source>
</evidence>
<gene>
    <name evidence="3" type="ORF">ACO22_00985</name>
</gene>
<dbReference type="InterPro" id="IPR011598">
    <property type="entry name" value="bHLH_dom"/>
</dbReference>
<feature type="compositionally biased region" description="Basic residues" evidence="1">
    <location>
        <begin position="371"/>
        <end position="385"/>
    </location>
</feature>
<dbReference type="SMART" id="SM00353">
    <property type="entry name" value="HLH"/>
    <property type="match status" value="1"/>
</dbReference>
<dbReference type="VEuPathDB" id="FungiDB:PABG_00408"/>
<dbReference type="Pfam" id="PF00010">
    <property type="entry name" value="HLH"/>
    <property type="match status" value="1"/>
</dbReference>
<dbReference type="InterPro" id="IPR036638">
    <property type="entry name" value="HLH_DNA-bd_sf"/>
</dbReference>
<feature type="compositionally biased region" description="Low complexity" evidence="1">
    <location>
        <begin position="347"/>
        <end position="359"/>
    </location>
</feature>
<feature type="compositionally biased region" description="Basic residues" evidence="1">
    <location>
        <begin position="77"/>
        <end position="89"/>
    </location>
</feature>
<accession>A0A1D2JMM2</accession>
<name>A0A1D2JMM2_PARBR</name>
<dbReference type="PANTHER" id="PTHR46266:SF4">
    <property type="entry name" value="TRANSCRIPTION FACTOR TT8"/>
    <property type="match status" value="1"/>
</dbReference>
<feature type="region of interest" description="Disordered" evidence="1">
    <location>
        <begin position="1"/>
        <end position="165"/>
    </location>
</feature>
<dbReference type="SUPFAM" id="SSF47459">
    <property type="entry name" value="HLH, helix-loop-helix DNA-binding domain"/>
    <property type="match status" value="1"/>
</dbReference>
<dbReference type="Proteomes" id="UP000242814">
    <property type="component" value="Unassembled WGS sequence"/>
</dbReference>
<feature type="compositionally biased region" description="Low complexity" evidence="1">
    <location>
        <begin position="40"/>
        <end position="50"/>
    </location>
</feature>
<protein>
    <recommendedName>
        <fullName evidence="2">BHLH domain-containing protein</fullName>
    </recommendedName>
</protein>
<feature type="compositionally biased region" description="Low complexity" evidence="1">
    <location>
        <begin position="390"/>
        <end position="402"/>
    </location>
</feature>
<dbReference type="CDD" id="cd00083">
    <property type="entry name" value="bHLH_SF"/>
    <property type="match status" value="1"/>
</dbReference>
<evidence type="ECO:0000313" key="4">
    <source>
        <dbReference type="Proteomes" id="UP000242814"/>
    </source>
</evidence>
<feature type="region of interest" description="Disordered" evidence="1">
    <location>
        <begin position="232"/>
        <end position="283"/>
    </location>
</feature>
<evidence type="ECO:0000259" key="2">
    <source>
        <dbReference type="PROSITE" id="PS50888"/>
    </source>
</evidence>
<organism evidence="3 4">
    <name type="scientific">Paracoccidioides brasiliensis</name>
    <dbReference type="NCBI Taxonomy" id="121759"/>
    <lineage>
        <taxon>Eukaryota</taxon>
        <taxon>Fungi</taxon>
        <taxon>Dikarya</taxon>
        <taxon>Ascomycota</taxon>
        <taxon>Pezizomycotina</taxon>
        <taxon>Eurotiomycetes</taxon>
        <taxon>Eurotiomycetidae</taxon>
        <taxon>Onygenales</taxon>
        <taxon>Ajellomycetaceae</taxon>
        <taxon>Paracoccidioides</taxon>
    </lineage>
</organism>